<keyword evidence="6 14" id="KW-0349">Heme</keyword>
<dbReference type="Gene3D" id="1.10.630.10">
    <property type="entry name" value="Cytochrome P450"/>
    <property type="match status" value="1"/>
</dbReference>
<keyword evidence="8" id="KW-0256">Endoplasmic reticulum</keyword>
<reference evidence="16" key="1">
    <citation type="submission" date="2022-08" db="UniProtKB">
        <authorList>
            <consortium name="EnsemblMetazoa"/>
        </authorList>
    </citation>
    <scope>IDENTIFICATION</scope>
    <source>
        <strain evidence="16">Israel</strain>
    </source>
</reference>
<feature type="binding site" description="axial binding residue" evidence="14">
    <location>
        <position position="55"/>
    </location>
    <ligand>
        <name>heme</name>
        <dbReference type="ChEBI" id="CHEBI:30413"/>
    </ligand>
    <ligandPart>
        <name>Fe</name>
        <dbReference type="ChEBI" id="CHEBI:18248"/>
    </ligandPart>
</feature>
<dbReference type="GO" id="GO:0004497">
    <property type="term" value="F:monooxygenase activity"/>
    <property type="evidence" value="ECO:0007669"/>
    <property type="project" value="UniProtKB-KW"/>
</dbReference>
<comment type="function">
    <text evidence="2">May be involved in the metabolism of insect hormones and in the breakdown of synthetic insecticides.</text>
</comment>
<evidence type="ECO:0000256" key="10">
    <source>
        <dbReference type="ARBA" id="ARBA00023002"/>
    </source>
</evidence>
<dbReference type="PANTHER" id="PTHR24292">
    <property type="entry name" value="CYTOCHROME P450"/>
    <property type="match status" value="1"/>
</dbReference>
<keyword evidence="17" id="KW-1185">Reference proteome</keyword>
<evidence type="ECO:0000256" key="15">
    <source>
        <dbReference type="RuleBase" id="RU000461"/>
    </source>
</evidence>
<dbReference type="SUPFAM" id="SSF48264">
    <property type="entry name" value="Cytochrome P450"/>
    <property type="match status" value="1"/>
</dbReference>
<keyword evidence="9" id="KW-0492">Microsome</keyword>
<keyword evidence="10 15" id="KW-0560">Oxidoreductase</keyword>
<accession>A0A1B0CYR9</accession>
<dbReference type="GO" id="GO:0016705">
    <property type="term" value="F:oxidoreductase activity, acting on paired donors, with incorporation or reduction of molecular oxygen"/>
    <property type="evidence" value="ECO:0007669"/>
    <property type="project" value="InterPro"/>
</dbReference>
<dbReference type="InterPro" id="IPR050476">
    <property type="entry name" value="Insect_CytP450_Detox"/>
</dbReference>
<keyword evidence="13" id="KW-0472">Membrane</keyword>
<dbReference type="EnsemblMetazoa" id="PPAI000241-RA">
    <property type="protein sequence ID" value="PPAI000241-PA"/>
    <property type="gene ID" value="PPAI000241"/>
</dbReference>
<evidence type="ECO:0000256" key="11">
    <source>
        <dbReference type="ARBA" id="ARBA00023004"/>
    </source>
</evidence>
<comment type="similarity">
    <text evidence="5 15">Belongs to the cytochrome P450 family.</text>
</comment>
<evidence type="ECO:0000256" key="4">
    <source>
        <dbReference type="ARBA" id="ARBA00004406"/>
    </source>
</evidence>
<dbReference type="InterPro" id="IPR001128">
    <property type="entry name" value="Cyt_P450"/>
</dbReference>
<comment type="cofactor">
    <cofactor evidence="1 14">
        <name>heme</name>
        <dbReference type="ChEBI" id="CHEBI:30413"/>
    </cofactor>
</comment>
<dbReference type="PANTHER" id="PTHR24292:SF54">
    <property type="entry name" value="CYP9F3-RELATED"/>
    <property type="match status" value="1"/>
</dbReference>
<evidence type="ECO:0000256" key="14">
    <source>
        <dbReference type="PIRSR" id="PIRSR602401-1"/>
    </source>
</evidence>
<evidence type="ECO:0000256" key="13">
    <source>
        <dbReference type="ARBA" id="ARBA00023136"/>
    </source>
</evidence>
<dbReference type="Pfam" id="PF00067">
    <property type="entry name" value="p450"/>
    <property type="match status" value="1"/>
</dbReference>
<dbReference type="InterPro" id="IPR002401">
    <property type="entry name" value="Cyt_P450_E_grp-I"/>
</dbReference>
<evidence type="ECO:0000256" key="2">
    <source>
        <dbReference type="ARBA" id="ARBA00003690"/>
    </source>
</evidence>
<dbReference type="Proteomes" id="UP000092462">
    <property type="component" value="Unassembled WGS sequence"/>
</dbReference>
<dbReference type="GO" id="GO:0005789">
    <property type="term" value="C:endoplasmic reticulum membrane"/>
    <property type="evidence" value="ECO:0007669"/>
    <property type="project" value="UniProtKB-SubCell"/>
</dbReference>
<comment type="subcellular location">
    <subcellularLocation>
        <location evidence="4">Endoplasmic reticulum membrane</location>
        <topology evidence="4">Peripheral membrane protein</topology>
    </subcellularLocation>
    <subcellularLocation>
        <location evidence="3">Microsome membrane</location>
        <topology evidence="3">Peripheral membrane protein</topology>
    </subcellularLocation>
</comment>
<dbReference type="AlphaFoldDB" id="A0A1B0CYR9"/>
<dbReference type="VEuPathDB" id="VectorBase:PPAI000241"/>
<keyword evidence="11 14" id="KW-0408">Iron</keyword>
<evidence type="ECO:0000256" key="3">
    <source>
        <dbReference type="ARBA" id="ARBA00004174"/>
    </source>
</evidence>
<dbReference type="InterPro" id="IPR017972">
    <property type="entry name" value="Cyt_P450_CS"/>
</dbReference>
<evidence type="ECO:0000256" key="9">
    <source>
        <dbReference type="ARBA" id="ARBA00022848"/>
    </source>
</evidence>
<proteinExistence type="inferred from homology"/>
<name>A0A1B0CYR9_PHLPP</name>
<evidence type="ECO:0000256" key="5">
    <source>
        <dbReference type="ARBA" id="ARBA00010617"/>
    </source>
</evidence>
<dbReference type="PROSITE" id="PS00086">
    <property type="entry name" value="CYTOCHROME_P450"/>
    <property type="match status" value="1"/>
</dbReference>
<dbReference type="EMBL" id="AJVK01020373">
    <property type="status" value="NOT_ANNOTATED_CDS"/>
    <property type="molecule type" value="Genomic_DNA"/>
</dbReference>
<dbReference type="InterPro" id="IPR036396">
    <property type="entry name" value="Cyt_P450_sf"/>
</dbReference>
<dbReference type="PRINTS" id="PR00463">
    <property type="entry name" value="EP450I"/>
</dbReference>
<evidence type="ECO:0000256" key="7">
    <source>
        <dbReference type="ARBA" id="ARBA00022723"/>
    </source>
</evidence>
<evidence type="ECO:0000256" key="8">
    <source>
        <dbReference type="ARBA" id="ARBA00022824"/>
    </source>
</evidence>
<keyword evidence="7 14" id="KW-0479">Metal-binding</keyword>
<keyword evidence="12 15" id="KW-0503">Monooxygenase</keyword>
<dbReference type="GO" id="GO:0005506">
    <property type="term" value="F:iron ion binding"/>
    <property type="evidence" value="ECO:0007669"/>
    <property type="project" value="InterPro"/>
</dbReference>
<evidence type="ECO:0000313" key="16">
    <source>
        <dbReference type="EnsemblMetazoa" id="PPAI000241-PA"/>
    </source>
</evidence>
<evidence type="ECO:0000313" key="17">
    <source>
        <dbReference type="Proteomes" id="UP000092462"/>
    </source>
</evidence>
<sequence>MPKGTFVVIPNMAYQYDEKFFPNAQHFDPDRFKEDARGDRHHFTFIPFGEGPRICIGMRFGLLVVKIALAQILSQYRFTKNEKTSTELEINSTAFVHTPKNDIWLNLTAIH</sequence>
<dbReference type="GO" id="GO:0020037">
    <property type="term" value="F:heme binding"/>
    <property type="evidence" value="ECO:0007669"/>
    <property type="project" value="InterPro"/>
</dbReference>
<organism evidence="16 17">
    <name type="scientific">Phlebotomus papatasi</name>
    <name type="common">Sandfly</name>
    <dbReference type="NCBI Taxonomy" id="29031"/>
    <lineage>
        <taxon>Eukaryota</taxon>
        <taxon>Metazoa</taxon>
        <taxon>Ecdysozoa</taxon>
        <taxon>Arthropoda</taxon>
        <taxon>Hexapoda</taxon>
        <taxon>Insecta</taxon>
        <taxon>Pterygota</taxon>
        <taxon>Neoptera</taxon>
        <taxon>Endopterygota</taxon>
        <taxon>Diptera</taxon>
        <taxon>Nematocera</taxon>
        <taxon>Psychodoidea</taxon>
        <taxon>Psychodidae</taxon>
        <taxon>Phlebotomus</taxon>
        <taxon>Phlebotomus</taxon>
    </lineage>
</organism>
<protein>
    <submittedName>
        <fullName evidence="16">Uncharacterized protein</fullName>
    </submittedName>
</protein>
<evidence type="ECO:0000256" key="12">
    <source>
        <dbReference type="ARBA" id="ARBA00023033"/>
    </source>
</evidence>
<dbReference type="VEuPathDB" id="VectorBase:PPAPM1_001100"/>
<evidence type="ECO:0000256" key="1">
    <source>
        <dbReference type="ARBA" id="ARBA00001971"/>
    </source>
</evidence>
<evidence type="ECO:0000256" key="6">
    <source>
        <dbReference type="ARBA" id="ARBA00022617"/>
    </source>
</evidence>